<sequence length="73" mass="8066">MRAVGARTPKSPWREPPAQTQTYQSDGNDMSELSVSTDMTALCGNGVTCPSTRYHRTPERPVEKGRSPRTPCE</sequence>
<evidence type="ECO:0000256" key="1">
    <source>
        <dbReference type="SAM" id="MobiDB-lite"/>
    </source>
</evidence>
<protein>
    <submittedName>
        <fullName evidence="2">Uncharacterized protein</fullName>
    </submittedName>
</protein>
<name>A0A1N7GRD6_9ACTN</name>
<organism evidence="2 3">
    <name type="scientific">Microbispora rosea</name>
    <dbReference type="NCBI Taxonomy" id="58117"/>
    <lineage>
        <taxon>Bacteria</taxon>
        <taxon>Bacillati</taxon>
        <taxon>Actinomycetota</taxon>
        <taxon>Actinomycetes</taxon>
        <taxon>Streptosporangiales</taxon>
        <taxon>Streptosporangiaceae</taxon>
        <taxon>Microbispora</taxon>
    </lineage>
</organism>
<dbReference type="AlphaFoldDB" id="A0A1N7GRD6"/>
<accession>A0A1N7GRD6</accession>
<feature type="region of interest" description="Disordered" evidence="1">
    <location>
        <begin position="45"/>
        <end position="73"/>
    </location>
</feature>
<feature type="compositionally biased region" description="Basic and acidic residues" evidence="1">
    <location>
        <begin position="56"/>
        <end position="73"/>
    </location>
</feature>
<keyword evidence="3" id="KW-1185">Reference proteome</keyword>
<reference evidence="3" key="1">
    <citation type="submission" date="2017-01" db="EMBL/GenBank/DDBJ databases">
        <authorList>
            <person name="Varghese N."/>
            <person name="Submissions S."/>
        </authorList>
    </citation>
    <scope>NUCLEOTIDE SEQUENCE [LARGE SCALE GENOMIC DNA]</scope>
    <source>
        <strain evidence="3">ATCC 12950</strain>
    </source>
</reference>
<dbReference type="STRING" id="58117.SAMN05421833_13194"/>
<evidence type="ECO:0000313" key="2">
    <source>
        <dbReference type="EMBL" id="SIS15132.1"/>
    </source>
</evidence>
<gene>
    <name evidence="2" type="ORF">SAMN05421833_13194</name>
</gene>
<dbReference type="EMBL" id="FTNI01000031">
    <property type="protein sequence ID" value="SIS15132.1"/>
    <property type="molecule type" value="Genomic_DNA"/>
</dbReference>
<evidence type="ECO:0000313" key="3">
    <source>
        <dbReference type="Proteomes" id="UP000186096"/>
    </source>
</evidence>
<dbReference type="Proteomes" id="UP000186096">
    <property type="component" value="Unassembled WGS sequence"/>
</dbReference>
<feature type="compositionally biased region" description="Polar residues" evidence="1">
    <location>
        <begin position="18"/>
        <end position="31"/>
    </location>
</feature>
<feature type="region of interest" description="Disordered" evidence="1">
    <location>
        <begin position="1"/>
        <end position="31"/>
    </location>
</feature>
<proteinExistence type="predicted"/>